<gene>
    <name evidence="1" type="ORF">YPPY08_1598</name>
</gene>
<evidence type="ECO:0000313" key="2">
    <source>
        <dbReference type="Proteomes" id="UP000003231"/>
    </source>
</evidence>
<proteinExistence type="predicted"/>
<name>A0AB72ZKJ0_YERPE</name>
<sequence length="38" mass="4464">MHAIYRNINEKKKKNNRLAVEVASLERLIKRSVNQAID</sequence>
<dbReference type="EMBL" id="AKRT01000211">
    <property type="protein sequence ID" value="EIR21123.1"/>
    <property type="molecule type" value="Genomic_DNA"/>
</dbReference>
<dbReference type="AlphaFoldDB" id="A0AB72ZKJ0"/>
<comment type="caution">
    <text evidence="1">The sequence shown here is derived from an EMBL/GenBank/DDBJ whole genome shotgun (WGS) entry which is preliminary data.</text>
</comment>
<accession>A0AB72ZKJ0</accession>
<evidence type="ECO:0000313" key="1">
    <source>
        <dbReference type="EMBL" id="EIR21123.1"/>
    </source>
</evidence>
<reference evidence="1 2" key="1">
    <citation type="submission" date="2012-05" db="EMBL/GenBank/DDBJ databases">
        <title>Genome sequence of Yersinia Pestis PY-08.</title>
        <authorList>
            <person name="Santana-Cruz I."/>
            <person name="Sengamalay N."/>
            <person name="McCracken C."/>
            <person name="Daugherty S.C."/>
            <person name="Maroo A."/>
            <person name="Vara P.G."/>
            <person name="Tallon L.J."/>
            <person name="Sadzewicz L."/>
            <person name="Vinetz J.M."/>
            <person name="Cespedes Zambrano M.J."/>
            <person name="Fraser-Liggett C.M."/>
            <person name="Tettelin H."/>
        </authorList>
    </citation>
    <scope>NUCLEOTIDE SEQUENCE [LARGE SCALE GENOMIC DNA]</scope>
    <source>
        <strain evidence="1 2">PY-08</strain>
    </source>
</reference>
<dbReference type="Proteomes" id="UP000003231">
    <property type="component" value="Unassembled WGS sequence"/>
</dbReference>
<protein>
    <submittedName>
        <fullName evidence="1">Uncharacterized protein</fullName>
    </submittedName>
</protein>
<organism evidence="1 2">
    <name type="scientific">Yersinia pestis PY-08</name>
    <dbReference type="NCBI Taxonomy" id="992134"/>
    <lineage>
        <taxon>Bacteria</taxon>
        <taxon>Pseudomonadati</taxon>
        <taxon>Pseudomonadota</taxon>
        <taxon>Gammaproteobacteria</taxon>
        <taxon>Enterobacterales</taxon>
        <taxon>Yersiniaceae</taxon>
        <taxon>Yersinia</taxon>
    </lineage>
</organism>